<dbReference type="PANTHER" id="PTHR34071:SF2">
    <property type="entry name" value="FLAVIN-NUCLEOTIDE-BINDING PROTEIN"/>
    <property type="match status" value="1"/>
</dbReference>
<sequence length="154" mass="17579">MFKEVRRQDRILEEKDAMEILKNGEYGVLSMVGENGYGYGVPMSYTLVDNSIYFHCAVEGFKLDSIQKNNNVSFCVVGKTQLLPEKFSTKYESSLVFGKAYEVIEEEKEKALLSIIEKYSPEYLEAGAEYIKKAAHRTKVIKIVIEKVTGKTRK</sequence>
<dbReference type="InterPro" id="IPR024747">
    <property type="entry name" value="Pyridox_Oxase-rel"/>
</dbReference>
<evidence type="ECO:0000313" key="2">
    <source>
        <dbReference type="Proteomes" id="UP001500339"/>
    </source>
</evidence>
<dbReference type="InterPro" id="IPR012349">
    <property type="entry name" value="Split_barrel_FMN-bd"/>
</dbReference>
<keyword evidence="2" id="KW-1185">Reference proteome</keyword>
<dbReference type="Pfam" id="PF12900">
    <property type="entry name" value="Pyridox_ox_2"/>
    <property type="match status" value="1"/>
</dbReference>
<protein>
    <submittedName>
        <fullName evidence="1">Pyridoxamine 5'-phosphate oxidase family protein</fullName>
    </submittedName>
</protein>
<name>A0ABN1J5J6_9CLOT</name>
<organism evidence="1 2">
    <name type="scientific">Clostridium malenominatum</name>
    <dbReference type="NCBI Taxonomy" id="1539"/>
    <lineage>
        <taxon>Bacteria</taxon>
        <taxon>Bacillati</taxon>
        <taxon>Bacillota</taxon>
        <taxon>Clostridia</taxon>
        <taxon>Eubacteriales</taxon>
        <taxon>Clostridiaceae</taxon>
        <taxon>Clostridium</taxon>
    </lineage>
</organism>
<accession>A0ABN1J5J6</accession>
<proteinExistence type="predicted"/>
<dbReference type="Proteomes" id="UP001500339">
    <property type="component" value="Unassembled WGS sequence"/>
</dbReference>
<dbReference type="EMBL" id="BAAACF010000006">
    <property type="protein sequence ID" value="GAA0729497.1"/>
    <property type="molecule type" value="Genomic_DNA"/>
</dbReference>
<dbReference type="SUPFAM" id="SSF50475">
    <property type="entry name" value="FMN-binding split barrel"/>
    <property type="match status" value="1"/>
</dbReference>
<dbReference type="RefSeq" id="WP_343770898.1">
    <property type="nucleotide sequence ID" value="NZ_BAAACF010000006.1"/>
</dbReference>
<dbReference type="PANTHER" id="PTHR34071">
    <property type="entry name" value="5-NITROIMIDAZOLE ANTIBIOTICS RESISTANCE PROTEIN, NIMA-FAMILY-RELATED PROTEIN-RELATED"/>
    <property type="match status" value="1"/>
</dbReference>
<comment type="caution">
    <text evidence="1">The sequence shown here is derived from an EMBL/GenBank/DDBJ whole genome shotgun (WGS) entry which is preliminary data.</text>
</comment>
<dbReference type="Gene3D" id="2.30.110.10">
    <property type="entry name" value="Electron Transport, Fmn-binding Protein, Chain A"/>
    <property type="match status" value="1"/>
</dbReference>
<gene>
    <name evidence="1" type="ORF">GCM10008905_29520</name>
</gene>
<reference evidence="1 2" key="1">
    <citation type="journal article" date="2019" name="Int. J. Syst. Evol. Microbiol.">
        <title>The Global Catalogue of Microorganisms (GCM) 10K type strain sequencing project: providing services to taxonomists for standard genome sequencing and annotation.</title>
        <authorList>
            <consortium name="The Broad Institute Genomics Platform"/>
            <consortium name="The Broad Institute Genome Sequencing Center for Infectious Disease"/>
            <person name="Wu L."/>
            <person name="Ma J."/>
        </authorList>
    </citation>
    <scope>NUCLEOTIDE SEQUENCE [LARGE SCALE GENOMIC DNA]</scope>
    <source>
        <strain evidence="1 2">JCM 1405</strain>
    </source>
</reference>
<evidence type="ECO:0000313" key="1">
    <source>
        <dbReference type="EMBL" id="GAA0729497.1"/>
    </source>
</evidence>